<feature type="transmembrane region" description="Helical" evidence="1">
    <location>
        <begin position="247"/>
        <end position="266"/>
    </location>
</feature>
<organism evidence="2 3">
    <name type="scientific">Aquabacterium commune</name>
    <dbReference type="NCBI Taxonomy" id="70586"/>
    <lineage>
        <taxon>Bacteria</taxon>
        <taxon>Pseudomonadati</taxon>
        <taxon>Pseudomonadota</taxon>
        <taxon>Betaproteobacteria</taxon>
        <taxon>Burkholderiales</taxon>
        <taxon>Aquabacterium</taxon>
    </lineage>
</organism>
<dbReference type="Proteomes" id="UP000294593">
    <property type="component" value="Unassembled WGS sequence"/>
</dbReference>
<comment type="caution">
    <text evidence="2">The sequence shown here is derived from an EMBL/GenBank/DDBJ whole genome shotgun (WGS) entry which is preliminary data.</text>
</comment>
<proteinExistence type="predicted"/>
<dbReference type="PROSITE" id="PS51257">
    <property type="entry name" value="PROKAR_LIPOPROTEIN"/>
    <property type="match status" value="1"/>
</dbReference>
<evidence type="ECO:0000313" key="2">
    <source>
        <dbReference type="EMBL" id="TDP81693.1"/>
    </source>
</evidence>
<dbReference type="RefSeq" id="WP_133609853.1">
    <property type="nucleotide sequence ID" value="NZ_SNXW01000007.1"/>
</dbReference>
<gene>
    <name evidence="2" type="ORF">EV672_107124</name>
</gene>
<dbReference type="OrthoDB" id="517560at2"/>
<feature type="transmembrane region" description="Helical" evidence="1">
    <location>
        <begin position="156"/>
        <end position="173"/>
    </location>
</feature>
<feature type="transmembrane region" description="Helical" evidence="1">
    <location>
        <begin position="327"/>
        <end position="347"/>
    </location>
</feature>
<dbReference type="EMBL" id="SNXW01000007">
    <property type="protein sequence ID" value="TDP81693.1"/>
    <property type="molecule type" value="Genomic_DNA"/>
</dbReference>
<reference evidence="2 3" key="1">
    <citation type="submission" date="2019-03" db="EMBL/GenBank/DDBJ databases">
        <title>Genomic Encyclopedia of Type Strains, Phase IV (KMG-IV): sequencing the most valuable type-strain genomes for metagenomic binning, comparative biology and taxonomic classification.</title>
        <authorList>
            <person name="Goeker M."/>
        </authorList>
    </citation>
    <scope>NUCLEOTIDE SEQUENCE [LARGE SCALE GENOMIC DNA]</scope>
    <source>
        <strain evidence="2 3">DSM 11901</strain>
    </source>
</reference>
<keyword evidence="3" id="KW-1185">Reference proteome</keyword>
<keyword evidence="1" id="KW-1133">Transmembrane helix</keyword>
<feature type="transmembrane region" description="Helical" evidence="1">
    <location>
        <begin position="359"/>
        <end position="378"/>
    </location>
</feature>
<keyword evidence="1" id="KW-0472">Membrane</keyword>
<protein>
    <recommendedName>
        <fullName evidence="4">DoxX-like protein</fullName>
    </recommendedName>
</protein>
<evidence type="ECO:0000256" key="1">
    <source>
        <dbReference type="SAM" id="Phobius"/>
    </source>
</evidence>
<dbReference type="GO" id="GO:0016020">
    <property type="term" value="C:membrane"/>
    <property type="evidence" value="ECO:0007669"/>
    <property type="project" value="UniProtKB-SubCell"/>
</dbReference>
<sequence>MTIDLHRGRSALPLTATGLIAACPTGAQAHVKWFSNVVNCANTPLPPWSVIGTPLFIALLVGAVLALLGVFTVERRVLPRFETLHQVHADWKQRFNRSAAWLLRIGVCVYFLSLFTQDSAARMVLTPELKAAGAWVGIVQLLIATLVLWKRTVPLAVLGMLSLYAYGVWAAGWFHMLDYVYFLGAAAFLWLDATRGASQHYVAFTLLRVSAGFSFMWVSIEKWLYPQWTYDILDHELSMVTMGLDKAFFVSSAGMVEFCLALLLVLGRLSSQVASLILLVLMVAAVPLVGLIDAIGHAPLMIVLFIFSASQNRIGYRTEAARKGADLGHVLTFALAVPGFMGLYVLTHALAYPAAGELWTGRTLLGLAMTLPLLWRLVRTSPQLFPVRRRSWRDLGGMTAQAG</sequence>
<feature type="transmembrane region" description="Helical" evidence="1">
    <location>
        <begin position="53"/>
        <end position="73"/>
    </location>
</feature>
<evidence type="ECO:0000313" key="3">
    <source>
        <dbReference type="Proteomes" id="UP000294593"/>
    </source>
</evidence>
<feature type="transmembrane region" description="Helical" evidence="1">
    <location>
        <begin position="201"/>
        <end position="220"/>
    </location>
</feature>
<feature type="transmembrane region" description="Helical" evidence="1">
    <location>
        <begin position="132"/>
        <end position="149"/>
    </location>
</feature>
<keyword evidence="1" id="KW-0812">Transmembrane</keyword>
<feature type="transmembrane region" description="Helical" evidence="1">
    <location>
        <begin position="94"/>
        <end position="112"/>
    </location>
</feature>
<dbReference type="AlphaFoldDB" id="A0A4R6R6W2"/>
<accession>A0A4R6R6W2</accession>
<evidence type="ECO:0008006" key="4">
    <source>
        <dbReference type="Google" id="ProtNLM"/>
    </source>
</evidence>
<name>A0A4R6R6W2_9BURK</name>